<reference evidence="2" key="1">
    <citation type="journal article" date="2024" name="Front. Bioeng. Biotechnol.">
        <title>Genome-scale model development and genomic sequencing of the oleaginous clade Lipomyces.</title>
        <authorList>
            <person name="Czajka J.J."/>
            <person name="Han Y."/>
            <person name="Kim J."/>
            <person name="Mondo S.J."/>
            <person name="Hofstad B.A."/>
            <person name="Robles A."/>
            <person name="Haridas S."/>
            <person name="Riley R."/>
            <person name="LaButti K."/>
            <person name="Pangilinan J."/>
            <person name="Andreopoulos W."/>
            <person name="Lipzen A."/>
            <person name="Yan J."/>
            <person name="Wang M."/>
            <person name="Ng V."/>
            <person name="Grigoriev I.V."/>
            <person name="Spatafora J.W."/>
            <person name="Magnuson J.K."/>
            <person name="Baker S.E."/>
            <person name="Pomraning K.R."/>
        </authorList>
    </citation>
    <scope>NUCLEOTIDE SEQUENCE [LARGE SCALE GENOMIC DNA]</scope>
    <source>
        <strain evidence="2">CBS 7786</strain>
    </source>
</reference>
<accession>A0ACC3TAI4</accession>
<gene>
    <name evidence="1" type="ORF">V1525DRAFT_394954</name>
</gene>
<sequence length="1702" mass="191982">MTAAAGVLVKPQQNTLPNANHDDRTNLASGPQEKSSWMATVADKMPSVFASSGSEEGKTSSEDTESGGETGSPVPEREERPQADENVPRIRYVKSDSNIRLTGGNNASPASSEQNATTPHHDRVVNASSLRVADGSSPLESREQSPTPHTPDNAAGWAKLFSAADGWLDRLRGAMATEAGDEINHDPAVAGEQNHLKDTVPPGRRSPGAPSPPMPRYATTSAISESSKSRKIAPSIMRLKGSHHDESPAHRHFSTADMDSGEHEHHGGIPGISPQRWKEIRSTLRFINFTKKKKEEETKHDYEKSAELIAELSAGAPAAVILASSFKRDEKGRPRLPILLEQLNVKITDSTGPEDRQHTMFRIELEYGSGPARMKWVVHRDFRDFFTLHSRLRILNIQRNIYSSTTAGTIGVTNAPDIPHFPKSAIPYLRGVRGLMDESDRDKLLKRDRVGLHSRPSEISLAAEEGPVTRHPGPTNVHDRSRSQSQQTPQKHFRFVEHQRHQLEVYLKSLIKLMIFQGEANRICKFLELSAMGLRLSIEKSYHGKEGQLSIISTSSSRPWRAQNLTPSHIISVFKRYKPKWFLVRHSYILVVESMWDIVPIDVIMVDSDFKYSRKASPWHTEESNASVGEEAGSKHHKSITRSVQESAKLRVALKLENSERKLKLLALSEKQMKQWIDSIESMWRRTLWSSSHRFESFAPVRYNVSAQWFVDGRDYFWNVSHAIDMAKDVIYIHDWWLSPEIYLRRPAHGNQQWRLDRLLKRKAEQGVKIFVILYRNVGAAVPIDSQYTKQSLLDLHPNIYVARSPNQFRQNILFWAHHEKLVIIDHVIVFLGGLDLCFGRWDTPQHVLTDNKPTGFDRGSIVDFGQDTQLWVGKDYSNARVQDFYELNKPYDDMYDRAKVPRMPWHDVHMQMVGQPARDAARHFVQRWNYLIRQKRSTRPAPVLLPPPDFTEAELEAMGHVGTCEVQLLRSACGWSLGLRNDKVEHSIVNAYLKAIEQSEHFVYIENQFFISSTTVDGTVIENQIGDALVERIMRAHKHDENWRAVIIIPLMPGFEAEVDQQDGTSVRLIMQCQFRSISRGPDSLFGRLERAGIEPGDYIQFFALRKWGFVGPNRQLVTEQLYIHAKIMIVDDRVAIIGSANINERSMRGSRDSEVAAFVRDTDQIESTMGGQAYMVGRFPHTLRVRLMREHLGIDVDALEQIQRQAASPVHGAPETIALDRNGQNIWTAVEKLRDIGARPQTLVQDRVTTDDEVMYEAHEGEVDGTNNDAGSSSWSMASSIAGPSNSGHRKNTTSLDGPVIDDDVISDFSHGDYPPSDRLMETELQELDSNQGHEVDKEYRAADVAGYGPDRMYESGQAEANMEEAVRRRIQNSGVFKAKGREYSRDIALPAQLYPSKTTIKKAKEQPKQLDVNLEPHHEGPVDFKQRIKSLTLSPAKCYLSDHEMREILETDTTTLKSISPLSFEDPLDENFYLDIWLAHALNNTNIYREVFRCQPDNEVRTWKDYKAYIAHGEKFAHMQSGTLFGSSGDRAGRKAGPQNGSGALGIGTAIGGSVRAAPGVTAQQERRMSNASSSSSKAHEDGREHSADSHGRETMMDRLSESDEDVQVVDSNGMPNRRRRAPTDGTSAAHTHPGTTRRGRRKRSNTIDSIMDSDAAEDMLNEIRGHLIVFPTDWLLKEEEAGNWFYNIDRIPPIEIYD</sequence>
<evidence type="ECO:0000313" key="2">
    <source>
        <dbReference type="Proteomes" id="UP001433508"/>
    </source>
</evidence>
<comment type="caution">
    <text evidence="1">The sequence shown here is derived from an EMBL/GenBank/DDBJ whole genome shotgun (WGS) entry which is preliminary data.</text>
</comment>
<protein>
    <submittedName>
        <fullName evidence="1">Uncharacterized protein</fullName>
    </submittedName>
</protein>
<dbReference type="EMBL" id="MU971339">
    <property type="protein sequence ID" value="KAK9240434.1"/>
    <property type="molecule type" value="Genomic_DNA"/>
</dbReference>
<dbReference type="Proteomes" id="UP001433508">
    <property type="component" value="Unassembled WGS sequence"/>
</dbReference>
<organism evidence="1 2">
    <name type="scientific">Lipomyces kononenkoae</name>
    <name type="common">Yeast</name>
    <dbReference type="NCBI Taxonomy" id="34357"/>
    <lineage>
        <taxon>Eukaryota</taxon>
        <taxon>Fungi</taxon>
        <taxon>Dikarya</taxon>
        <taxon>Ascomycota</taxon>
        <taxon>Saccharomycotina</taxon>
        <taxon>Lipomycetes</taxon>
        <taxon>Lipomycetales</taxon>
        <taxon>Lipomycetaceae</taxon>
        <taxon>Lipomyces</taxon>
    </lineage>
</organism>
<proteinExistence type="predicted"/>
<evidence type="ECO:0000313" key="1">
    <source>
        <dbReference type="EMBL" id="KAK9240434.1"/>
    </source>
</evidence>
<name>A0ACC3TAI4_LIPKO</name>
<keyword evidence="2" id="KW-1185">Reference proteome</keyword>